<evidence type="ECO:0000259" key="1">
    <source>
        <dbReference type="Pfam" id="PF03372"/>
    </source>
</evidence>
<dbReference type="InterPro" id="IPR036691">
    <property type="entry name" value="Endo/exonu/phosph_ase_sf"/>
</dbReference>
<dbReference type="RefSeq" id="WP_190312439.1">
    <property type="nucleotide sequence ID" value="NZ_JACNYL010000001.1"/>
</dbReference>
<dbReference type="GO" id="GO:0004519">
    <property type="term" value="F:endonuclease activity"/>
    <property type="evidence" value="ECO:0007669"/>
    <property type="project" value="UniProtKB-KW"/>
</dbReference>
<feature type="domain" description="Endonuclease/exonuclease/phosphatase" evidence="1">
    <location>
        <begin position="48"/>
        <end position="292"/>
    </location>
</feature>
<name>A0ABR7XQZ5_9SPHI</name>
<proteinExistence type="predicted"/>
<dbReference type="SUPFAM" id="SSF56219">
    <property type="entry name" value="DNase I-like"/>
    <property type="match status" value="1"/>
</dbReference>
<reference evidence="2 3" key="1">
    <citation type="submission" date="2020-08" db="EMBL/GenBank/DDBJ databases">
        <title>Sphingobacterium sp. DN00404 isolated from aquaculture water.</title>
        <authorList>
            <person name="Zhang M."/>
        </authorList>
    </citation>
    <scope>NUCLEOTIDE SEQUENCE [LARGE SCALE GENOMIC DNA]</scope>
    <source>
        <strain evidence="2 3">KCTC 42746</strain>
    </source>
</reference>
<dbReference type="InterPro" id="IPR050410">
    <property type="entry name" value="CCR4/nocturin_mRNA_transcr"/>
</dbReference>
<dbReference type="Gene3D" id="3.60.10.10">
    <property type="entry name" value="Endonuclease/exonuclease/phosphatase"/>
    <property type="match status" value="1"/>
</dbReference>
<dbReference type="Pfam" id="PF03372">
    <property type="entry name" value="Exo_endo_phos"/>
    <property type="match status" value="1"/>
</dbReference>
<comment type="caution">
    <text evidence="2">The sequence shown here is derived from an EMBL/GenBank/DDBJ whole genome shotgun (WGS) entry which is preliminary data.</text>
</comment>
<dbReference type="PANTHER" id="PTHR12121">
    <property type="entry name" value="CARBON CATABOLITE REPRESSOR PROTEIN 4"/>
    <property type="match status" value="1"/>
</dbReference>
<dbReference type="InterPro" id="IPR005135">
    <property type="entry name" value="Endo/exonuclease/phosphatase"/>
</dbReference>
<dbReference type="Proteomes" id="UP000651112">
    <property type="component" value="Unassembled WGS sequence"/>
</dbReference>
<dbReference type="CDD" id="cd09083">
    <property type="entry name" value="EEP-1"/>
    <property type="match status" value="1"/>
</dbReference>
<gene>
    <name evidence="2" type="ORF">H8B21_03815</name>
</gene>
<sequence length="301" mass="33483">MKLKSVKERLFAAILILTIVLGGVACSKGNNNVEPEPNEPDGKAVIVATFNIGYDNPGAGAGKRWTDRRQAVAKLIEKHKFDVFGAQEPLFNQLEDLKGLLPDYTYFGVSRDGKADAGEFAPIFYNKETIEVLESGQFWLTDADDKSVPSIGWDARYPRTCVWLKVKHKVANETFFVFNVHLDHIGGIAQRESTNLLMEEVPRIAKGDPYFLMGDFNYGHNSANYQLLVGSPNFVDTHGIAKRKINGDKGTFPGTPSYGRIDHIFVNETNSPTIRRYQIVTDSFSGILPSDHSPVLVEVVF</sequence>
<organism evidence="2 3">
    <name type="scientific">Sphingobacterium chuzhouense</name>
    <dbReference type="NCBI Taxonomy" id="1742264"/>
    <lineage>
        <taxon>Bacteria</taxon>
        <taxon>Pseudomonadati</taxon>
        <taxon>Bacteroidota</taxon>
        <taxon>Sphingobacteriia</taxon>
        <taxon>Sphingobacteriales</taxon>
        <taxon>Sphingobacteriaceae</taxon>
        <taxon>Sphingobacterium</taxon>
    </lineage>
</organism>
<keyword evidence="2" id="KW-0255">Endonuclease</keyword>
<keyword evidence="2" id="KW-0378">Hydrolase</keyword>
<dbReference type="EMBL" id="JACNYL010000001">
    <property type="protein sequence ID" value="MBD1420692.1"/>
    <property type="molecule type" value="Genomic_DNA"/>
</dbReference>
<protein>
    <submittedName>
        <fullName evidence="2">Endonuclease/exonuclease/phosphatase family protein</fullName>
    </submittedName>
</protein>
<keyword evidence="2" id="KW-0540">Nuclease</keyword>
<keyword evidence="3" id="KW-1185">Reference proteome</keyword>
<dbReference type="PANTHER" id="PTHR12121:SF36">
    <property type="entry name" value="ENDONUCLEASE_EXONUCLEASE_PHOSPHATASE DOMAIN-CONTAINING PROTEIN"/>
    <property type="match status" value="1"/>
</dbReference>
<evidence type="ECO:0000313" key="2">
    <source>
        <dbReference type="EMBL" id="MBD1420692.1"/>
    </source>
</evidence>
<evidence type="ECO:0000313" key="3">
    <source>
        <dbReference type="Proteomes" id="UP000651112"/>
    </source>
</evidence>
<dbReference type="PROSITE" id="PS51257">
    <property type="entry name" value="PROKAR_LIPOPROTEIN"/>
    <property type="match status" value="1"/>
</dbReference>
<accession>A0ABR7XQZ5</accession>